<dbReference type="PANTHER" id="PTHR47977">
    <property type="entry name" value="RAS-RELATED PROTEIN RAB"/>
    <property type="match status" value="1"/>
</dbReference>
<dbReference type="Gene3D" id="3.40.50.300">
    <property type="entry name" value="P-loop containing nucleotide triphosphate hydrolases"/>
    <property type="match status" value="1"/>
</dbReference>
<dbReference type="CDD" id="cd00154">
    <property type="entry name" value="Rab"/>
    <property type="match status" value="1"/>
</dbReference>
<dbReference type="FunFam" id="3.40.50.300:FF:001447">
    <property type="entry name" value="Ras-related protein Rab-1B"/>
    <property type="match status" value="1"/>
</dbReference>
<dbReference type="GO" id="GO:0003924">
    <property type="term" value="F:GTPase activity"/>
    <property type="evidence" value="ECO:0007669"/>
    <property type="project" value="InterPro"/>
</dbReference>
<dbReference type="PRINTS" id="PR00449">
    <property type="entry name" value="RASTRNSFRMNG"/>
</dbReference>
<dbReference type="PROSITE" id="PS51419">
    <property type="entry name" value="RAB"/>
    <property type="match status" value="1"/>
</dbReference>
<dbReference type="GO" id="GO:0005525">
    <property type="term" value="F:GTP binding"/>
    <property type="evidence" value="ECO:0007669"/>
    <property type="project" value="UniProtKB-KW"/>
</dbReference>
<dbReference type="EMBL" id="GFAC01006580">
    <property type="protein sequence ID" value="JAT92608.1"/>
    <property type="molecule type" value="mRNA"/>
</dbReference>
<accession>A0A1E1X057</accession>
<dbReference type="SMART" id="SM00173">
    <property type="entry name" value="RAS"/>
    <property type="match status" value="1"/>
</dbReference>
<keyword evidence="1" id="KW-0547">Nucleotide-binding</keyword>
<proteinExistence type="evidence at transcript level"/>
<name>A0A1E1X057_9ACAR</name>
<organism evidence="4">
    <name type="scientific">Amblyomma aureolatum</name>
    <dbReference type="NCBI Taxonomy" id="187763"/>
    <lineage>
        <taxon>Eukaryota</taxon>
        <taxon>Metazoa</taxon>
        <taxon>Ecdysozoa</taxon>
        <taxon>Arthropoda</taxon>
        <taxon>Chelicerata</taxon>
        <taxon>Arachnida</taxon>
        <taxon>Acari</taxon>
        <taxon>Parasitiformes</taxon>
        <taxon>Ixodida</taxon>
        <taxon>Ixodoidea</taxon>
        <taxon>Ixodidae</taxon>
        <taxon>Amblyomminae</taxon>
        <taxon>Amblyomma</taxon>
    </lineage>
</organism>
<evidence type="ECO:0000256" key="2">
    <source>
        <dbReference type="ARBA" id="ARBA00023134"/>
    </source>
</evidence>
<reference evidence="4" key="1">
    <citation type="journal article" date="2017" name="Front. Cell. Infect. Microbiol.">
        <title>The Distinct Transcriptional Response of the Midgut of Amblyomma sculptum and Amblyomma aureolatum Ticks to Rickettsia rickettsii Correlates to Their Differences in Susceptibility to Infection.</title>
        <authorList>
            <person name="Martins L.A."/>
            <person name="Galletti M.F.B.M."/>
            <person name="Ribeiro J.M."/>
            <person name="Fujita A."/>
            <person name="Costa F.B."/>
            <person name="Labruna M.B."/>
            <person name="Daffre S."/>
            <person name="Fogaca A.C."/>
        </authorList>
    </citation>
    <scope>NUCLEOTIDE SEQUENCE</scope>
</reference>
<dbReference type="InterPro" id="IPR027417">
    <property type="entry name" value="P-loop_NTPase"/>
</dbReference>
<dbReference type="PROSITE" id="PS51421">
    <property type="entry name" value="RAS"/>
    <property type="match status" value="1"/>
</dbReference>
<feature type="non-terminal residue" evidence="4">
    <location>
        <position position="1"/>
    </location>
</feature>
<keyword evidence="2" id="KW-0342">GTP-binding</keyword>
<dbReference type="SMART" id="SM00174">
    <property type="entry name" value="RHO"/>
    <property type="match status" value="1"/>
</dbReference>
<protein>
    <submittedName>
        <fullName evidence="4">Putative rab subfamily protein of small gtpase</fullName>
    </submittedName>
</protein>
<dbReference type="InterPro" id="IPR001806">
    <property type="entry name" value="Small_GTPase"/>
</dbReference>
<evidence type="ECO:0000313" key="4">
    <source>
        <dbReference type="EMBL" id="JAT92608.1"/>
    </source>
</evidence>
<evidence type="ECO:0000256" key="3">
    <source>
        <dbReference type="SAM" id="MobiDB-lite"/>
    </source>
</evidence>
<dbReference type="AlphaFoldDB" id="A0A1E1X057"/>
<sequence length="193" mass="21933">NNRSDDAFGVLLVGDREVGKTSLQYRYTNDVYSSWLPIDIGISPELKTILLDGKIIKLRVLVSSTYMREDVVNMYSKIIQGVIFVYDITNQETLNGAVEWLGKIERSNLKHRCKYFVGNKIDKAEKREVDYATAKAFAEHMGMHYMETSAKHGTNVEELFATVTALIMKHWNPPPTSQRDSTPPTKSRSCPVQ</sequence>
<dbReference type="SUPFAM" id="SSF52540">
    <property type="entry name" value="P-loop containing nucleoside triphosphate hydrolases"/>
    <property type="match status" value="1"/>
</dbReference>
<dbReference type="SMART" id="SM00175">
    <property type="entry name" value="RAB"/>
    <property type="match status" value="1"/>
</dbReference>
<dbReference type="InterPro" id="IPR050227">
    <property type="entry name" value="Rab"/>
</dbReference>
<feature type="region of interest" description="Disordered" evidence="3">
    <location>
        <begin position="171"/>
        <end position="193"/>
    </location>
</feature>
<dbReference type="Pfam" id="PF00071">
    <property type="entry name" value="Ras"/>
    <property type="match status" value="1"/>
</dbReference>
<evidence type="ECO:0000256" key="1">
    <source>
        <dbReference type="ARBA" id="ARBA00022741"/>
    </source>
</evidence>
<feature type="compositionally biased region" description="Polar residues" evidence="3">
    <location>
        <begin position="177"/>
        <end position="193"/>
    </location>
</feature>